<dbReference type="EMBL" id="FONX01000013">
    <property type="protein sequence ID" value="SFF11429.1"/>
    <property type="molecule type" value="Genomic_DNA"/>
</dbReference>
<feature type="signal peptide" evidence="1">
    <location>
        <begin position="1"/>
        <end position="33"/>
    </location>
</feature>
<feature type="chain" id="PRO_5011670010" evidence="1">
    <location>
        <begin position="34"/>
        <end position="154"/>
    </location>
</feature>
<evidence type="ECO:0000313" key="2">
    <source>
        <dbReference type="EMBL" id="SFF11429.1"/>
    </source>
</evidence>
<keyword evidence="1" id="KW-0732">Signal</keyword>
<protein>
    <submittedName>
        <fullName evidence="2">Uncharacterized protein</fullName>
    </submittedName>
</protein>
<dbReference type="Proteomes" id="UP000199119">
    <property type="component" value="Unassembled WGS sequence"/>
</dbReference>
<dbReference type="AlphaFoldDB" id="A0A1I2G2R4"/>
<sequence length="154" mass="16526">MNRCLPIRAARRARLLLLAGLACCCAAAPLAAAAQPLQPYIPPASGVARNFPDAAQRGTLMVTSTAEAELDGKPIRMAPGMRLFSPQNSLIFLHTVIGQRMRVNYLIEASTGMLLTAWILSEGEAATPLRGNADTLERNFRFGPEPDSNAPALR</sequence>
<accession>A0A1I2G2R4</accession>
<evidence type="ECO:0000313" key="3">
    <source>
        <dbReference type="Proteomes" id="UP000199119"/>
    </source>
</evidence>
<gene>
    <name evidence="2" type="ORF">SAMN04489711_11317</name>
</gene>
<dbReference type="RefSeq" id="WP_175518533.1">
    <property type="nucleotide sequence ID" value="NZ_FONX01000013.1"/>
</dbReference>
<reference evidence="3" key="1">
    <citation type="submission" date="2016-10" db="EMBL/GenBank/DDBJ databases">
        <authorList>
            <person name="Varghese N."/>
            <person name="Submissions S."/>
        </authorList>
    </citation>
    <scope>NUCLEOTIDE SEQUENCE [LARGE SCALE GENOMIC DNA]</scope>
    <source>
        <strain evidence="3">DSM 27981</strain>
    </source>
</reference>
<proteinExistence type="predicted"/>
<keyword evidence="3" id="KW-1185">Reference proteome</keyword>
<name>A0A1I2G2R4_9BURK</name>
<evidence type="ECO:0000256" key="1">
    <source>
        <dbReference type="SAM" id="SignalP"/>
    </source>
</evidence>
<dbReference type="STRING" id="1177982.SAMN04489711_11317"/>
<organism evidence="2 3">
    <name type="scientific">Paracidovorax wautersii</name>
    <dbReference type="NCBI Taxonomy" id="1177982"/>
    <lineage>
        <taxon>Bacteria</taxon>
        <taxon>Pseudomonadati</taxon>
        <taxon>Pseudomonadota</taxon>
        <taxon>Betaproteobacteria</taxon>
        <taxon>Burkholderiales</taxon>
        <taxon>Comamonadaceae</taxon>
        <taxon>Paracidovorax</taxon>
    </lineage>
</organism>